<dbReference type="Gene3D" id="3.40.50.720">
    <property type="entry name" value="NAD(P)-binding Rossmann-like Domain"/>
    <property type="match status" value="1"/>
</dbReference>
<reference evidence="4" key="1">
    <citation type="submission" date="2016-10" db="EMBL/GenBank/DDBJ databases">
        <authorList>
            <person name="Varghese N."/>
            <person name="Submissions S."/>
        </authorList>
    </citation>
    <scope>NUCLEOTIDE SEQUENCE [LARGE SCALE GENOMIC DNA]</scope>
    <source>
        <strain evidence="4">CGMCC 1.7655</strain>
    </source>
</reference>
<dbReference type="SUPFAM" id="SSF53335">
    <property type="entry name" value="S-adenosyl-L-methionine-dependent methyltransferases"/>
    <property type="match status" value="1"/>
</dbReference>
<dbReference type="PANTHER" id="PTHR43861:SF5">
    <property type="entry name" value="BLL5978 PROTEIN"/>
    <property type="match status" value="1"/>
</dbReference>
<dbReference type="PANTHER" id="PTHR43861">
    <property type="entry name" value="TRANS-ACONITATE 2-METHYLTRANSFERASE-RELATED"/>
    <property type="match status" value="1"/>
</dbReference>
<dbReference type="Pfam" id="PF08484">
    <property type="entry name" value="Methyltransf_14"/>
    <property type="match status" value="1"/>
</dbReference>
<proteinExistence type="predicted"/>
<dbReference type="InterPro" id="IPR038576">
    <property type="entry name" value="Methyltransf_Zn-bd_dom_put_sf"/>
</dbReference>
<dbReference type="InterPro" id="IPR013691">
    <property type="entry name" value="MeTrfase_14"/>
</dbReference>
<organism evidence="3 4">
    <name type="scientific">Paracoccus chinensis</name>
    <dbReference type="NCBI Taxonomy" id="525640"/>
    <lineage>
        <taxon>Bacteria</taxon>
        <taxon>Pseudomonadati</taxon>
        <taxon>Pseudomonadota</taxon>
        <taxon>Alphaproteobacteria</taxon>
        <taxon>Rhodobacterales</taxon>
        <taxon>Paracoccaceae</taxon>
        <taxon>Paracoccus</taxon>
    </lineage>
</organism>
<name>A0A1G9G3X4_9RHOB</name>
<dbReference type="STRING" id="525640.SAMN04487971_104196"/>
<accession>A0A1G9G3X4</accession>
<dbReference type="Gene3D" id="6.20.50.110">
    <property type="entry name" value="Methyltransferase, zinc-binding domain"/>
    <property type="match status" value="1"/>
</dbReference>
<gene>
    <name evidence="3" type="ORF">SAMN04487971_104196</name>
</gene>
<dbReference type="Gene3D" id="6.10.250.3100">
    <property type="match status" value="1"/>
</dbReference>
<dbReference type="GO" id="GO:0032259">
    <property type="term" value="P:methylation"/>
    <property type="evidence" value="ECO:0007669"/>
    <property type="project" value="UniProtKB-KW"/>
</dbReference>
<evidence type="ECO:0000259" key="1">
    <source>
        <dbReference type="Pfam" id="PF08421"/>
    </source>
</evidence>
<dbReference type="InterPro" id="IPR013630">
    <property type="entry name" value="Methyltransf_Zn-bd_dom_put"/>
</dbReference>
<dbReference type="Proteomes" id="UP000199555">
    <property type="component" value="Unassembled WGS sequence"/>
</dbReference>
<keyword evidence="4" id="KW-1185">Reference proteome</keyword>
<keyword evidence="3" id="KW-0489">Methyltransferase</keyword>
<evidence type="ECO:0000259" key="2">
    <source>
        <dbReference type="Pfam" id="PF08484"/>
    </source>
</evidence>
<keyword evidence="3" id="KW-0808">Transferase</keyword>
<dbReference type="InterPro" id="IPR029063">
    <property type="entry name" value="SAM-dependent_MTases_sf"/>
</dbReference>
<dbReference type="AlphaFoldDB" id="A0A1G9G3X4"/>
<dbReference type="GO" id="GO:0008168">
    <property type="term" value="F:methyltransferase activity"/>
    <property type="evidence" value="ECO:0007669"/>
    <property type="project" value="UniProtKB-KW"/>
</dbReference>
<dbReference type="Pfam" id="PF08421">
    <property type="entry name" value="Methyltransf_13"/>
    <property type="match status" value="1"/>
</dbReference>
<dbReference type="EMBL" id="FNGE01000004">
    <property type="protein sequence ID" value="SDK94993.1"/>
    <property type="molecule type" value="Genomic_DNA"/>
</dbReference>
<dbReference type="OrthoDB" id="9815644at2"/>
<feature type="domain" description="C-methyltransferase" evidence="2">
    <location>
        <begin position="251"/>
        <end position="408"/>
    </location>
</feature>
<evidence type="ECO:0000313" key="3">
    <source>
        <dbReference type="EMBL" id="SDK94993.1"/>
    </source>
</evidence>
<dbReference type="Pfam" id="PF13489">
    <property type="entry name" value="Methyltransf_23"/>
    <property type="match status" value="1"/>
</dbReference>
<protein>
    <submittedName>
        <fullName evidence="3">Methyltransferase domain-containing protein</fullName>
    </submittedName>
</protein>
<dbReference type="Gene3D" id="3.40.50.150">
    <property type="entry name" value="Vaccinia Virus protein VP39"/>
    <property type="match status" value="1"/>
</dbReference>
<evidence type="ECO:0000313" key="4">
    <source>
        <dbReference type="Proteomes" id="UP000199555"/>
    </source>
</evidence>
<sequence length="418" mass="45528">MKDHAPRPDQLDRCRACDSDNLLLFLPMGDHPPANMFVRPEDRDAPQPAFPLNTQACLDCGMIQVADQIPDGFFTHYLYVPSGARTMHGHFEGLARVLTDLAQGGLIVDVGCNDGLMLSFANRMGGRTLGIDPAANLVANAAANGVEVHVAYFGPGTAAEVRARRGPAQVISTTNTLNHIGDLHGFMEGVRTLLSDDGWFVVEVPWGRDILLTNQFDNVYHEHMSEMSLMSLVRLAEATGMAVVDVTRLTVHGGSMRVFMRKAQAAQAPSAEVTAMLEAEREAGMQGAEAFADFAQRVEDIRDRLVWMLADLKASGARIAGYGAAAKGNTLLNYFGIGPETLDYLVDRNPLKQGTLSPGVLIPIHGPEKIEEQRPDYLLVLAWNFFDEIRDQLRDYEAAGGKFIVPLPYPRIVGGGEG</sequence>
<feature type="domain" description="Methyltransferase putative zinc binding" evidence="1">
    <location>
        <begin position="14"/>
        <end position="70"/>
    </location>
</feature>